<evidence type="ECO:0000313" key="4">
    <source>
        <dbReference type="Proteomes" id="UP000824890"/>
    </source>
</evidence>
<dbReference type="InterPro" id="IPR001810">
    <property type="entry name" value="F-box_dom"/>
</dbReference>
<dbReference type="EMBL" id="JAGKQM010000013">
    <property type="protein sequence ID" value="KAH0890620.1"/>
    <property type="molecule type" value="Genomic_DNA"/>
</dbReference>
<dbReference type="PANTHER" id="PTHR38926:SF2">
    <property type="entry name" value="F-BOX_LRR-REPEAT PROTEIN 21-RELATED"/>
    <property type="match status" value="1"/>
</dbReference>
<reference evidence="3 4" key="1">
    <citation type="submission" date="2021-05" db="EMBL/GenBank/DDBJ databases">
        <title>Genome Assembly of Synthetic Allotetraploid Brassica napus Reveals Homoeologous Exchanges between Subgenomes.</title>
        <authorList>
            <person name="Davis J.T."/>
        </authorList>
    </citation>
    <scope>NUCLEOTIDE SEQUENCE [LARGE SCALE GENOMIC DNA]</scope>
    <source>
        <strain evidence="4">cv. Da-Ae</strain>
        <tissue evidence="3">Seedling</tissue>
    </source>
</reference>
<evidence type="ECO:0000256" key="1">
    <source>
        <dbReference type="SAM" id="MobiDB-lite"/>
    </source>
</evidence>
<dbReference type="SUPFAM" id="SSF52047">
    <property type="entry name" value="RNI-like"/>
    <property type="match status" value="3"/>
</dbReference>
<dbReference type="SUPFAM" id="SSF81383">
    <property type="entry name" value="F-box domain"/>
    <property type="match status" value="3"/>
</dbReference>
<organism evidence="3 4">
    <name type="scientific">Brassica napus</name>
    <name type="common">Rape</name>
    <dbReference type="NCBI Taxonomy" id="3708"/>
    <lineage>
        <taxon>Eukaryota</taxon>
        <taxon>Viridiplantae</taxon>
        <taxon>Streptophyta</taxon>
        <taxon>Embryophyta</taxon>
        <taxon>Tracheophyta</taxon>
        <taxon>Spermatophyta</taxon>
        <taxon>Magnoliopsida</taxon>
        <taxon>eudicotyledons</taxon>
        <taxon>Gunneridae</taxon>
        <taxon>Pentapetalae</taxon>
        <taxon>rosids</taxon>
        <taxon>malvids</taxon>
        <taxon>Brassicales</taxon>
        <taxon>Brassicaceae</taxon>
        <taxon>Brassiceae</taxon>
        <taxon>Brassica</taxon>
    </lineage>
</organism>
<accession>A0ABQ8AF03</accession>
<dbReference type="Gene3D" id="1.20.1280.50">
    <property type="match status" value="1"/>
</dbReference>
<dbReference type="InterPro" id="IPR006553">
    <property type="entry name" value="Leu-rich_rpt_Cys-con_subtyp"/>
</dbReference>
<evidence type="ECO:0000313" key="3">
    <source>
        <dbReference type="EMBL" id="KAH0890620.1"/>
    </source>
</evidence>
<name>A0ABQ8AF03_BRANA</name>
<gene>
    <name evidence="3" type="ORF">HID58_053049</name>
</gene>
<sequence>MACCTMFHKCAMDPLCYSHIELRDNNVDDGVVRTMIRRAGNELRSLQLGHVVPARSTTSLLTESCLHPLFDNNSFIGYYYLIVSNVHIIHRVWFGMNCLRSVHLYNLKSTYEAGLAKILACSNITDLKIVGQFLSNEIFSSFTAKSCRRVEHLFVYSSFTLFCNSWINNSFRLIRPCDHHPKLNLSNAHRDLGQSIKDSPLETLVLRDCTSLKEKEVLQFLNSLLTGKLRFIRHIMTSLFTHNRLSSPATGRFIYPWLIPMEAPYPNKRHRRDLPCVPSSPSGPSSLPSVPDFNKSHVHLIISSLLFLPDLPSLSISHSFDRAIEKLLESSSDDDRIKERGFRLKERGFRLASLRFFMSLRKGALRNTPLSTIPVHGNSLLNSPSRVFSMLDAKSLMRASACCIMFKKCAMDPLCYSHIDLTAGNAGTGIVRRMILNAGKELRSLKVGCPDESTKSLLSGSCLSPLSRNRGFLGYSLYYHNSIGLTIHRNWLDENLLRSLHIYNHGWLDNTYLCRALSVCSNLTDLKIVGFRSKQKSGENKTLSTFSLMDPPTSPAAQNPSSLHSDSIISSLLSFPASTPFSIACSFDRELEKALASASDDASVQDRLLNRTIQLASLLLDSTERCFRKRASAHNSVAWVLPPELTVKVFSKLDTKSLMQAAACCTMFNKCAMDRSSYAHIDLTTADNEVVCTMIHRAGKELRSIKLGHVTRRYGPDPAPTSIWFNGPFLSSLAYNNGFLGSRLRSLRLYNIRWMTSSSSFEVFSFCSNLTDLRIVGSNCPFRQLFMTLTKKCRLIEHLCLGTYFPLGTMDASTVSHLIELVTKSPNLTSLTLLCFQLTNEMARNLVESCRKLKYLNFSRSPKINGHFLRDLGNSCKESPLQTLVMRNCVKLEEKEVLELCNTLLKGNFKFIRHIDVSSNNGLVSDDGRRSYKPKFPVEKLKEERPDVTLVADFPLESRSKQKSGENKTLSTFSLMDPPTSPAAQNPSSLHSDSIISSLLSFPASTPFSIACSFDRELEKALASASDDASVQDRLLNRTIQLASLLLDSTERCFRKRASAHNSVAWVLPPELTVKVFSKLDTKSLMQAAACCTMFNKCAMDRSSYAHIDLTTADNEVVCTMIHRAGKELRSIKLGHVTRRYGPDPAPTSIWFNGPFLSSLAYNNGFLGSRLTSLRLYNVGPMHYSSVLSVCSNLTDLRIVGSNSPYMNLFMTLSKKCRLIEHLCLVSHHPLGNIDASTASHLIELVTKSPNLTSLTLLCFQLTSEIVRSLVESCRKLKYLNLSRSPKIDGCFLRDLGNSCKESPLETLIMRNCVKLEEKEVLELCNSLLKGNFKFIRHIDVSSNNGLVSDDGRRSYKPKFPVEKLKEERPDVTLVADFPLERSVKRYHVGVEGDDEELREIEMMDAKNDEEENDDSRLVKLSISSTSGDDDSVQDLLIDRESILHKQFPMVENKSGEKKTLVTNPTRNLSCLHADSIISSLLSFPDYSPFSIACAFDRGLQKALAPASDDASVQDRLLDRTIQLASVLLESTKRCLRERAAAHNSSSWFLPPELTIKVFSKLDTKSLMQAAACCTMFNKCAMDRSSYAHIDLTTSDNEVVCTMIHRAGKELRSLKLGHVTRRHGPAPAPIWFNGPFLSSLSYNHGFLWSRLRSLRLYNIRWMTCSSSFEVLSFCSNLTDLRIVGSNCPFRQLFMTLTKKCRLIEHLCLGTYFPLGTMDASTVSHLIELVTNSPNLTSLTLIGFQLTNEMARNLVESSQKLKYLNLSRSPKINGHFLRDLGNSCKESPLETLIMRNCVKLEEKEVLELCNSLLKGNFKFIRHIDVSSNNGLVSDDGQRSYKPKFPVEKLKEERPDVTLVADFPLESPNPSSLLVVHLIPLCFLNCPSTSISCCSFDRAVGQAIYLLCFL</sequence>
<comment type="caution">
    <text evidence="3">The sequence shown here is derived from an EMBL/GenBank/DDBJ whole genome shotgun (WGS) entry which is preliminary data.</text>
</comment>
<dbReference type="Proteomes" id="UP000824890">
    <property type="component" value="Unassembled WGS sequence"/>
</dbReference>
<keyword evidence="4" id="KW-1185">Reference proteome</keyword>
<dbReference type="PANTHER" id="PTHR38926">
    <property type="entry name" value="F-BOX DOMAIN CONTAINING PROTEIN, EXPRESSED"/>
    <property type="match status" value="1"/>
</dbReference>
<dbReference type="InterPro" id="IPR036047">
    <property type="entry name" value="F-box-like_dom_sf"/>
</dbReference>
<dbReference type="Gene3D" id="3.80.10.10">
    <property type="entry name" value="Ribonuclease Inhibitor"/>
    <property type="match status" value="4"/>
</dbReference>
<proteinExistence type="predicted"/>
<protein>
    <recommendedName>
        <fullName evidence="2">F-box domain-containing protein</fullName>
    </recommendedName>
</protein>
<feature type="domain" description="F-box" evidence="2">
    <location>
        <begin position="641"/>
        <end position="681"/>
    </location>
</feature>
<dbReference type="InterPro" id="IPR032675">
    <property type="entry name" value="LRR_dom_sf"/>
</dbReference>
<dbReference type="Pfam" id="PF12937">
    <property type="entry name" value="F-box-like"/>
    <property type="match status" value="3"/>
</dbReference>
<feature type="domain" description="F-box" evidence="2">
    <location>
        <begin position="1550"/>
        <end position="1590"/>
    </location>
</feature>
<evidence type="ECO:0000259" key="2">
    <source>
        <dbReference type="SMART" id="SM00256"/>
    </source>
</evidence>
<dbReference type="SMART" id="SM00367">
    <property type="entry name" value="LRR_CC"/>
    <property type="match status" value="8"/>
</dbReference>
<feature type="domain" description="F-box" evidence="2">
    <location>
        <begin position="1068"/>
        <end position="1108"/>
    </location>
</feature>
<dbReference type="SMART" id="SM00256">
    <property type="entry name" value="FBOX"/>
    <property type="match status" value="3"/>
</dbReference>
<feature type="region of interest" description="Disordered" evidence="1">
    <location>
        <begin position="960"/>
        <end position="989"/>
    </location>
</feature>